<comment type="caution">
    <text evidence="1">The sequence shown here is derived from an EMBL/GenBank/DDBJ whole genome shotgun (WGS) entry which is preliminary data.</text>
</comment>
<sequence length="264" mass="29038">MAQSHVFVDSAWRLSFSLPTTRHTPCLLSTTPSKTNTAVNHACKIVSEQHLNSNPPKGQLFKLQDLNSHLNLKFFKAFLCRPSTCGQPNSYPYQSLKSLIILNSADFANASSTTELPHLPTGYPTADLDDAVIPAQHLTVIITRSDARGFLHTPFCRPSQETWIVRARGAMGEWCSVRAVEREADDSGRVEPMHAGEDNVDEAMSTAALVRDTRPNISYAQAIAHPSYEQPTRTALVVVWSGVSSTPTSRSPPLLSTSKYFKAE</sequence>
<gene>
    <name evidence="1" type="ORF">C8F04DRAFT_1278639</name>
</gene>
<protein>
    <submittedName>
        <fullName evidence="1">Uncharacterized protein</fullName>
    </submittedName>
</protein>
<organism evidence="1 2">
    <name type="scientific">Mycena alexandri</name>
    <dbReference type="NCBI Taxonomy" id="1745969"/>
    <lineage>
        <taxon>Eukaryota</taxon>
        <taxon>Fungi</taxon>
        <taxon>Dikarya</taxon>
        <taxon>Basidiomycota</taxon>
        <taxon>Agaricomycotina</taxon>
        <taxon>Agaricomycetes</taxon>
        <taxon>Agaricomycetidae</taxon>
        <taxon>Agaricales</taxon>
        <taxon>Marasmiineae</taxon>
        <taxon>Mycenaceae</taxon>
        <taxon>Mycena</taxon>
    </lineage>
</organism>
<dbReference type="AlphaFoldDB" id="A0AAD6S0W6"/>
<name>A0AAD6S0W6_9AGAR</name>
<reference evidence="1" key="1">
    <citation type="submission" date="2023-03" db="EMBL/GenBank/DDBJ databases">
        <title>Massive genome expansion in bonnet fungi (Mycena s.s.) driven by repeated elements and novel gene families across ecological guilds.</title>
        <authorList>
            <consortium name="Lawrence Berkeley National Laboratory"/>
            <person name="Harder C.B."/>
            <person name="Miyauchi S."/>
            <person name="Viragh M."/>
            <person name="Kuo A."/>
            <person name="Thoen E."/>
            <person name="Andreopoulos B."/>
            <person name="Lu D."/>
            <person name="Skrede I."/>
            <person name="Drula E."/>
            <person name="Henrissat B."/>
            <person name="Morin E."/>
            <person name="Kohler A."/>
            <person name="Barry K."/>
            <person name="LaButti K."/>
            <person name="Morin E."/>
            <person name="Salamov A."/>
            <person name="Lipzen A."/>
            <person name="Mereny Z."/>
            <person name="Hegedus B."/>
            <person name="Baldrian P."/>
            <person name="Stursova M."/>
            <person name="Weitz H."/>
            <person name="Taylor A."/>
            <person name="Grigoriev I.V."/>
            <person name="Nagy L.G."/>
            <person name="Martin F."/>
            <person name="Kauserud H."/>
        </authorList>
    </citation>
    <scope>NUCLEOTIDE SEQUENCE</scope>
    <source>
        <strain evidence="1">CBHHK200</strain>
    </source>
</reference>
<evidence type="ECO:0000313" key="2">
    <source>
        <dbReference type="Proteomes" id="UP001218188"/>
    </source>
</evidence>
<dbReference type="Proteomes" id="UP001218188">
    <property type="component" value="Unassembled WGS sequence"/>
</dbReference>
<evidence type="ECO:0000313" key="1">
    <source>
        <dbReference type="EMBL" id="KAJ7017860.1"/>
    </source>
</evidence>
<dbReference type="EMBL" id="JARJCM010000374">
    <property type="protein sequence ID" value="KAJ7017860.1"/>
    <property type="molecule type" value="Genomic_DNA"/>
</dbReference>
<proteinExistence type="predicted"/>
<accession>A0AAD6S0W6</accession>
<keyword evidence="2" id="KW-1185">Reference proteome</keyword>